<organism evidence="1 2">
    <name type="scientific">Pantoea cypripedii</name>
    <name type="common">Pectobacterium cypripedii</name>
    <name type="synonym">Erwinia cypripedii</name>
    <dbReference type="NCBI Taxonomy" id="55209"/>
    <lineage>
        <taxon>Bacteria</taxon>
        <taxon>Pseudomonadati</taxon>
        <taxon>Pseudomonadota</taxon>
        <taxon>Gammaproteobacteria</taxon>
        <taxon>Enterobacterales</taxon>
        <taxon>Erwiniaceae</taxon>
        <taxon>Pantoea</taxon>
    </lineage>
</organism>
<dbReference type="Proteomes" id="UP000502005">
    <property type="component" value="Plasmid pNE1B"/>
</dbReference>
<evidence type="ECO:0000313" key="1">
    <source>
        <dbReference type="EMBL" id="QGY32242.1"/>
    </source>
</evidence>
<dbReference type="EMBL" id="CP024770">
    <property type="protein sequence ID" value="QGY32242.1"/>
    <property type="molecule type" value="Genomic_DNA"/>
</dbReference>
<sequence length="493" mass="55777">MKAKYIILMLFFIVADSQALLRENKRTCNKNQGCDFSHVLPDYRKKLSQAPVDYLMTGRETLPQIELKRYRMTSQSWSPDLRVSPDSWQHDVNIFIPDKAKSERAILVINNGVNYGVSVQNTGASTDFSEEALANIARKSHTIVISVSNVPNQFLTYQNDNTPLKEDDSVARSWILFLAAPEQRELMPLHIPMAASVSQAMRVARKELISWNIHKFIVTGVSKRGWVSWLTAISDPDVEAIIPFAFDLLDTRTSLTHMYRSYGGNWPIAFYPYYKQGIDSLIDTDDFAKLLGIEDPLSYLKTTYRSRLSIPKYIINSSGDDFYVPDNTRFYFDELPGVKSLRVVPNSDHYGIKNFTEESIIPFVNRLQNNRRPPEIHGKLQGNELVVELSEKPLSIVRWTASNPLARDFRYACGIRYQPSTPVVVLNKKIKIPLVSGQPGWQATYIEATFKDGYIATTQAYITPEDKYAQVAPPASGAACQTLPGRGLGDDSR</sequence>
<dbReference type="AlphaFoldDB" id="A0A6B9G618"/>
<geneLocation type="plasmid" evidence="2">
    <name>pne1b</name>
</geneLocation>
<dbReference type="PANTHER" id="PTHR31497:SF0">
    <property type="entry name" value="AUTOCRINE PROLIFERATION REPRESSOR PROTEIN A"/>
    <property type="match status" value="1"/>
</dbReference>
<dbReference type="Pfam" id="PF10142">
    <property type="entry name" value="PhoPQ_related"/>
    <property type="match status" value="1"/>
</dbReference>
<keyword evidence="1" id="KW-0614">Plasmid</keyword>
<dbReference type="RefSeq" id="WP_208718137.1">
    <property type="nucleotide sequence ID" value="NZ_CP024770.1"/>
</dbReference>
<accession>A0A6B9G618</accession>
<reference evidence="1 2" key="1">
    <citation type="submission" date="2017-11" db="EMBL/GenBank/DDBJ databases">
        <title>Genome sequence of Pantoea cypripedii NE1.</title>
        <authorList>
            <person name="Nascimento F.X."/>
        </authorList>
    </citation>
    <scope>NUCLEOTIDE SEQUENCE [LARGE SCALE GENOMIC DNA]</scope>
    <source>
        <strain evidence="1 2">NE1</strain>
        <plasmid evidence="2">pne1b</plasmid>
    </source>
</reference>
<dbReference type="SUPFAM" id="SSF53474">
    <property type="entry name" value="alpha/beta-Hydrolases"/>
    <property type="match status" value="1"/>
</dbReference>
<dbReference type="Gene3D" id="3.40.50.1820">
    <property type="entry name" value="alpha/beta hydrolase"/>
    <property type="match status" value="1"/>
</dbReference>
<dbReference type="InterPro" id="IPR029058">
    <property type="entry name" value="AB_hydrolase_fold"/>
</dbReference>
<dbReference type="PIRSF" id="PIRSF014728">
    <property type="entry name" value="PqaA"/>
    <property type="match status" value="1"/>
</dbReference>
<dbReference type="PANTHER" id="PTHR31497">
    <property type="entry name" value="AUTOCRINE PROLIFERATION REPRESSOR PROTEIN A"/>
    <property type="match status" value="1"/>
</dbReference>
<evidence type="ECO:0000313" key="2">
    <source>
        <dbReference type="Proteomes" id="UP000502005"/>
    </source>
</evidence>
<protein>
    <submittedName>
        <fullName evidence="1">PhoPQ-regulated protein</fullName>
    </submittedName>
</protein>
<gene>
    <name evidence="1" type="ORF">CUN67_24950</name>
</gene>
<dbReference type="InterPro" id="IPR009199">
    <property type="entry name" value="PhoPQ-act_pathogen-rel_PqaA"/>
</dbReference>
<name>A0A6B9G618_PANCY</name>
<proteinExistence type="predicted"/>